<feature type="domain" description="Rap1a immunity protein" evidence="2">
    <location>
        <begin position="42"/>
        <end position="113"/>
    </location>
</feature>
<name>A0AB34VJI0_9GAMM</name>
<organism evidence="3 4">
    <name type="scientific">Pantoea stewartii</name>
    <dbReference type="NCBI Taxonomy" id="66269"/>
    <lineage>
        <taxon>Bacteria</taxon>
        <taxon>Pseudomonadati</taxon>
        <taxon>Pseudomonadota</taxon>
        <taxon>Gammaproteobacteria</taxon>
        <taxon>Enterobacterales</taxon>
        <taxon>Erwiniaceae</taxon>
        <taxon>Pantoea</taxon>
    </lineage>
</organism>
<protein>
    <recommendedName>
        <fullName evidence="2">Rap1a immunity protein domain-containing protein</fullName>
    </recommendedName>
</protein>
<feature type="signal peptide" evidence="1">
    <location>
        <begin position="1"/>
        <end position="19"/>
    </location>
</feature>
<proteinExistence type="predicted"/>
<dbReference type="RefSeq" id="WP_058707909.1">
    <property type="nucleotide sequence ID" value="NZ_LDSI01000003.1"/>
</dbReference>
<dbReference type="AlphaFoldDB" id="A0AB34VJI0"/>
<comment type="caution">
    <text evidence="3">The sequence shown here is derived from an EMBL/GenBank/DDBJ whole genome shotgun (WGS) entry which is preliminary data.</text>
</comment>
<dbReference type="Gene3D" id="1.10.890.40">
    <property type="match status" value="1"/>
</dbReference>
<dbReference type="EMBL" id="LDSI01000003">
    <property type="protein sequence ID" value="KTT00358.1"/>
    <property type="molecule type" value="Genomic_DNA"/>
</dbReference>
<evidence type="ECO:0000256" key="1">
    <source>
        <dbReference type="SAM" id="SignalP"/>
    </source>
</evidence>
<sequence length="114" mass="12574">MLKSLLVTILLCVSYCSNATMITGERLLDLAIAYQNAVGRDPSVDNQVKGSAYMGFVNGVTDSFDGKLFCIPNGEKASKLYDYTINFIVNNPRLLKKDGSEIVILALRKSYPCR</sequence>
<dbReference type="Pfam" id="PF18602">
    <property type="entry name" value="Rap1a"/>
    <property type="match status" value="1"/>
</dbReference>
<accession>A0AB34VJI0</accession>
<keyword evidence="1" id="KW-0732">Signal</keyword>
<reference evidence="3 4" key="1">
    <citation type="journal article" date="2016" name="Front. Microbiol.">
        <title>Genomic Resource of Rice Seed Associated Bacteria.</title>
        <authorList>
            <person name="Midha S."/>
            <person name="Bansal K."/>
            <person name="Sharma S."/>
            <person name="Kumar N."/>
            <person name="Patil P.P."/>
            <person name="Chaudhry V."/>
            <person name="Patil P.B."/>
        </authorList>
    </citation>
    <scope>NUCLEOTIDE SEQUENCE [LARGE SCALE GENOMIC DNA]</scope>
    <source>
        <strain evidence="3 4">RSA13</strain>
    </source>
</reference>
<dbReference type="Proteomes" id="UP000072520">
    <property type="component" value="Unassembled WGS sequence"/>
</dbReference>
<gene>
    <name evidence="3" type="ORF">RSA13_02870</name>
</gene>
<evidence type="ECO:0000259" key="2">
    <source>
        <dbReference type="Pfam" id="PF18602"/>
    </source>
</evidence>
<evidence type="ECO:0000313" key="3">
    <source>
        <dbReference type="EMBL" id="KTT00358.1"/>
    </source>
</evidence>
<evidence type="ECO:0000313" key="4">
    <source>
        <dbReference type="Proteomes" id="UP000072520"/>
    </source>
</evidence>
<feature type="chain" id="PRO_5044256050" description="Rap1a immunity protein domain-containing protein" evidence="1">
    <location>
        <begin position="20"/>
        <end position="114"/>
    </location>
</feature>
<dbReference type="InterPro" id="IPR041238">
    <property type="entry name" value="Rap1a"/>
</dbReference>